<dbReference type="Gene3D" id="3.30.70.2740">
    <property type="match status" value="1"/>
</dbReference>
<dbReference type="Gene3D" id="3.30.43.10">
    <property type="entry name" value="Uridine Diphospho-n-acetylenolpyruvylglucosamine Reductase, domain 2"/>
    <property type="match status" value="1"/>
</dbReference>
<comment type="caution">
    <text evidence="6">The sequence shown here is derived from an EMBL/GenBank/DDBJ whole genome shotgun (WGS) entry which is preliminary data.</text>
</comment>
<dbReference type="PANTHER" id="PTHR43716:SF1">
    <property type="entry name" value="D-2-HYDROXYGLUTARATE DEHYDROGENASE, MITOCHONDRIAL"/>
    <property type="match status" value="1"/>
</dbReference>
<organism evidence="6 7">
    <name type="scientific">Sphingomonas canadensis</name>
    <dbReference type="NCBI Taxonomy" id="1219257"/>
    <lineage>
        <taxon>Bacteria</taxon>
        <taxon>Pseudomonadati</taxon>
        <taxon>Pseudomonadota</taxon>
        <taxon>Alphaproteobacteria</taxon>
        <taxon>Sphingomonadales</taxon>
        <taxon>Sphingomonadaceae</taxon>
        <taxon>Sphingomonas</taxon>
    </lineage>
</organism>
<dbReference type="InterPro" id="IPR016167">
    <property type="entry name" value="FAD-bd_PCMH_sub1"/>
</dbReference>
<protein>
    <submittedName>
        <fullName evidence="6">FAD-binding oxidoreductase</fullName>
    </submittedName>
</protein>
<keyword evidence="7" id="KW-1185">Reference proteome</keyword>
<evidence type="ECO:0000256" key="2">
    <source>
        <dbReference type="ARBA" id="ARBA00022630"/>
    </source>
</evidence>
<dbReference type="InterPro" id="IPR036318">
    <property type="entry name" value="FAD-bd_PCMH-like_sf"/>
</dbReference>
<dbReference type="InterPro" id="IPR016166">
    <property type="entry name" value="FAD-bd_PCMH"/>
</dbReference>
<dbReference type="InterPro" id="IPR016164">
    <property type="entry name" value="FAD-linked_Oxase-like_C"/>
</dbReference>
<dbReference type="Gene3D" id="3.30.465.10">
    <property type="match status" value="1"/>
</dbReference>
<evidence type="ECO:0000256" key="3">
    <source>
        <dbReference type="ARBA" id="ARBA00022827"/>
    </source>
</evidence>
<evidence type="ECO:0000313" key="6">
    <source>
        <dbReference type="EMBL" id="MFD0947954.1"/>
    </source>
</evidence>
<dbReference type="Pfam" id="PF01565">
    <property type="entry name" value="FAD_binding_4"/>
    <property type="match status" value="1"/>
</dbReference>
<dbReference type="PROSITE" id="PS51387">
    <property type="entry name" value="FAD_PCMH"/>
    <property type="match status" value="1"/>
</dbReference>
<dbReference type="Pfam" id="PF02913">
    <property type="entry name" value="FAD-oxidase_C"/>
    <property type="match status" value="1"/>
</dbReference>
<gene>
    <name evidence="6" type="ORF">ACFQ1E_16545</name>
</gene>
<dbReference type="InterPro" id="IPR016169">
    <property type="entry name" value="FAD-bd_PCMH_sub2"/>
</dbReference>
<keyword evidence="3" id="KW-0274">FAD</keyword>
<keyword evidence="4" id="KW-0560">Oxidoreductase</keyword>
<dbReference type="InterPro" id="IPR004113">
    <property type="entry name" value="FAD-bd_oxidored_4_C"/>
</dbReference>
<dbReference type="InterPro" id="IPR006094">
    <property type="entry name" value="Oxid_FAD_bind_N"/>
</dbReference>
<evidence type="ECO:0000256" key="1">
    <source>
        <dbReference type="ARBA" id="ARBA00001974"/>
    </source>
</evidence>
<evidence type="ECO:0000259" key="5">
    <source>
        <dbReference type="PROSITE" id="PS51387"/>
    </source>
</evidence>
<evidence type="ECO:0000313" key="7">
    <source>
        <dbReference type="Proteomes" id="UP001596977"/>
    </source>
</evidence>
<dbReference type="RefSeq" id="WP_264945728.1">
    <property type="nucleotide sequence ID" value="NZ_JAPDRA010000009.1"/>
</dbReference>
<feature type="domain" description="FAD-binding PCMH-type" evidence="5">
    <location>
        <begin position="36"/>
        <end position="216"/>
    </location>
</feature>
<dbReference type="SUPFAM" id="SSF55103">
    <property type="entry name" value="FAD-linked oxidases, C-terminal domain"/>
    <property type="match status" value="1"/>
</dbReference>
<keyword evidence="2" id="KW-0285">Flavoprotein</keyword>
<dbReference type="SUPFAM" id="SSF56176">
    <property type="entry name" value="FAD-binding/transporter-associated domain-like"/>
    <property type="match status" value="1"/>
</dbReference>
<comment type="cofactor">
    <cofactor evidence="1">
        <name>FAD</name>
        <dbReference type="ChEBI" id="CHEBI:57692"/>
    </cofactor>
</comment>
<name>A0ABW3HA77_9SPHN</name>
<evidence type="ECO:0000256" key="4">
    <source>
        <dbReference type="ARBA" id="ARBA00023002"/>
    </source>
</evidence>
<dbReference type="EMBL" id="JBHTJG010000009">
    <property type="protein sequence ID" value="MFD0947954.1"/>
    <property type="molecule type" value="Genomic_DNA"/>
</dbReference>
<dbReference type="InterPro" id="IPR051264">
    <property type="entry name" value="FAD-oxidored/transferase_4"/>
</dbReference>
<proteinExistence type="predicted"/>
<dbReference type="Gene3D" id="3.30.70.2190">
    <property type="match status" value="1"/>
</dbReference>
<reference evidence="7" key="1">
    <citation type="journal article" date="2019" name="Int. J. Syst. Evol. Microbiol.">
        <title>The Global Catalogue of Microorganisms (GCM) 10K type strain sequencing project: providing services to taxonomists for standard genome sequencing and annotation.</title>
        <authorList>
            <consortium name="The Broad Institute Genomics Platform"/>
            <consortium name="The Broad Institute Genome Sequencing Center for Infectious Disease"/>
            <person name="Wu L."/>
            <person name="Ma J."/>
        </authorList>
    </citation>
    <scope>NUCLEOTIDE SEQUENCE [LARGE SCALE GENOMIC DNA]</scope>
    <source>
        <strain evidence="7">CCUG 62982</strain>
    </source>
</reference>
<dbReference type="Proteomes" id="UP001596977">
    <property type="component" value="Unassembled WGS sequence"/>
</dbReference>
<dbReference type="PANTHER" id="PTHR43716">
    <property type="entry name" value="D-2-HYDROXYGLUTARATE DEHYDROGENASE, MITOCHONDRIAL"/>
    <property type="match status" value="1"/>
</dbReference>
<accession>A0ABW3HA77</accession>
<sequence>MTRPAPDLAAALRDAIGEGQLLFAAPDLAGYDQDGRGPGGAALLVARPRSADEVAAVLRIAHAHGVAVVPQGARSGLAGAGLADGSVVLSLERVAGPPRIDAENRTAEVDAGVPLSALNAAAAEHGLTFPIDLGADPTIGGMIAANTGGARFLRHGDVRRSLLALEVVLADGQGTQMRLGNPVWKDNSGLELKQLFASSAGALGVVTRATVALQPLPANSVCALVALAEPAEALALLLALERRAGTLLSAFEGISGTALDLALSHVPRLKPPFAGGSPPYCALVELSAGDAIPADLLMDILGEAITPMIEDGRATDAVIDEGRSLWAVRHAIPEGLRTAGAVIACDIAVRRGDLMRFREEAAAAVSARWPELVIADFGHCGDGGLHFNMVWPRALGPIPAGLAEEVRRLVFAMVVDGYHGSFSAEHGIGPRNIDHYVRFTPEPVRALAGRVQRLIAPAGIGRVDFGAGAEDGSPA</sequence>